<keyword evidence="1" id="KW-0732">Signal</keyword>
<protein>
    <submittedName>
        <fullName evidence="2">Uncharacterized protein</fullName>
    </submittedName>
</protein>
<evidence type="ECO:0000256" key="1">
    <source>
        <dbReference type="SAM" id="SignalP"/>
    </source>
</evidence>
<comment type="caution">
    <text evidence="2">The sequence shown here is derived from an EMBL/GenBank/DDBJ whole genome shotgun (WGS) entry which is preliminary data.</text>
</comment>
<dbReference type="AlphaFoldDB" id="A0A7W4IKQ1"/>
<keyword evidence="4" id="KW-1185">Reference proteome</keyword>
<evidence type="ECO:0000313" key="2">
    <source>
        <dbReference type="EMBL" id="MBB2164663.1"/>
    </source>
</evidence>
<gene>
    <name evidence="3" type="ORF">HLH25_09105</name>
    <name evidence="2" type="ORF">HLH26_08925</name>
</gene>
<feature type="chain" id="PRO_5031557118" evidence="1">
    <location>
        <begin position="28"/>
        <end position="84"/>
    </location>
</feature>
<dbReference type="RefSeq" id="WP_182973766.1">
    <property type="nucleotide sequence ID" value="NZ_JABEQN010000009.1"/>
</dbReference>
<dbReference type="Proteomes" id="UP000540490">
    <property type="component" value="Unassembled WGS sequence"/>
</dbReference>
<evidence type="ECO:0000313" key="4">
    <source>
        <dbReference type="Proteomes" id="UP000540490"/>
    </source>
</evidence>
<evidence type="ECO:0000313" key="5">
    <source>
        <dbReference type="Proteomes" id="UP000561077"/>
    </source>
</evidence>
<dbReference type="EMBL" id="JABEQO010000009">
    <property type="protein sequence ID" value="MBB2164663.1"/>
    <property type="molecule type" value="Genomic_DNA"/>
</dbReference>
<name>A0A7W4IKQ1_9PROT</name>
<evidence type="ECO:0000313" key="3">
    <source>
        <dbReference type="EMBL" id="MBB2193799.1"/>
    </source>
</evidence>
<sequence length="84" mass="8392">MIKIVRTSLNIAAGTMFLSAASPIVSIANMTGTGAALPAPVQAIGQTIHQIAQAAISNAGLPTAPADLAIGPNLETPGRLEFGQ</sequence>
<dbReference type="EMBL" id="JABEQN010000009">
    <property type="protein sequence ID" value="MBB2193799.1"/>
    <property type="molecule type" value="Genomic_DNA"/>
</dbReference>
<dbReference type="Proteomes" id="UP000561077">
    <property type="component" value="Unassembled WGS sequence"/>
</dbReference>
<reference evidence="4 5" key="1">
    <citation type="submission" date="2020-04" db="EMBL/GenBank/DDBJ databases">
        <title>Description of novel Gluconacetobacter.</title>
        <authorList>
            <person name="Sombolestani A."/>
        </authorList>
    </citation>
    <scope>NUCLEOTIDE SEQUENCE [LARGE SCALE GENOMIC DNA]</scope>
    <source>
        <strain evidence="3 4">LMG 1728</strain>
        <strain evidence="2 5">LMG 1731</strain>
    </source>
</reference>
<proteinExistence type="predicted"/>
<accession>A0A7W4IKQ1</accession>
<feature type="signal peptide" evidence="1">
    <location>
        <begin position="1"/>
        <end position="27"/>
    </location>
</feature>
<organism evidence="2 5">
    <name type="scientific">Gluconacetobacter dulcium</name>
    <dbReference type="NCBI Taxonomy" id="2729096"/>
    <lineage>
        <taxon>Bacteria</taxon>
        <taxon>Pseudomonadati</taxon>
        <taxon>Pseudomonadota</taxon>
        <taxon>Alphaproteobacteria</taxon>
        <taxon>Acetobacterales</taxon>
        <taxon>Acetobacteraceae</taxon>
        <taxon>Gluconacetobacter</taxon>
    </lineage>
</organism>